<feature type="transmembrane region" description="Helical" evidence="6">
    <location>
        <begin position="109"/>
        <end position="132"/>
    </location>
</feature>
<dbReference type="Pfam" id="PF20684">
    <property type="entry name" value="Fung_rhodopsin"/>
    <property type="match status" value="1"/>
</dbReference>
<sequence>MATIDPTIPSFQPPPGVTPDFTKRPPLLGFTIATCSIFISLMYMFLGIRVYMRKSQKQKWILDDSLAVAAAVSSTVFAALNLRGAGLLSKHSWDLRLVDLSSARAQMTMVGQVLFNGLSRWLGKFCLLVMYYRIFGHIPIVRMQLYITAALTLPIFISIFLQPSLIAPPAGKPWGTVNPQVNMAKIPGLMVGIANLVVDLLIAYIPIPVITKLNLSKNKRNGIIALFATGIIAVVAAISGLYFRVRLYQGFDPMLYGYIGHNCALIESTISVILSSLPSTAKFWRSHIEPTHFIQFLRSRLTSHGETHNTTDSRGELPSFIRKAVPVRRKRNMYSIGTNTSQTRLSESKSGLGLKRSVQGVVRSEAPDEERLMAGDIQRTISVEQSSITYPEMCKLRTEQNLF</sequence>
<gene>
    <name evidence="8" type="ORF">BDV95DRAFT_585938</name>
</gene>
<feature type="transmembrane region" description="Helical" evidence="6">
    <location>
        <begin position="222"/>
        <end position="243"/>
    </location>
</feature>
<keyword evidence="2 6" id="KW-0812">Transmembrane</keyword>
<dbReference type="PANTHER" id="PTHR33048">
    <property type="entry name" value="PTH11-LIKE INTEGRAL MEMBRANE PROTEIN (AFU_ORTHOLOGUE AFUA_5G11245)"/>
    <property type="match status" value="1"/>
</dbReference>
<feature type="transmembrane region" description="Helical" evidence="6">
    <location>
        <begin position="144"/>
        <end position="166"/>
    </location>
</feature>
<protein>
    <recommendedName>
        <fullName evidence="7">Rhodopsin domain-containing protein</fullName>
    </recommendedName>
</protein>
<reference evidence="8 9" key="1">
    <citation type="submission" date="2020-01" db="EMBL/GenBank/DDBJ databases">
        <authorList>
            <consortium name="DOE Joint Genome Institute"/>
            <person name="Haridas S."/>
            <person name="Albert R."/>
            <person name="Binder M."/>
            <person name="Bloem J."/>
            <person name="Labutti K."/>
            <person name="Salamov A."/>
            <person name="Andreopoulos B."/>
            <person name="Baker S.E."/>
            <person name="Barry K."/>
            <person name="Bills G."/>
            <person name="Bluhm B.H."/>
            <person name="Cannon C."/>
            <person name="Castanera R."/>
            <person name="Culley D.E."/>
            <person name="Daum C."/>
            <person name="Ezra D."/>
            <person name="Gonzalez J.B."/>
            <person name="Henrissat B."/>
            <person name="Kuo A."/>
            <person name="Liang C."/>
            <person name="Lipzen A."/>
            <person name="Lutzoni F."/>
            <person name="Magnuson J."/>
            <person name="Mondo S."/>
            <person name="Nolan M."/>
            <person name="Ohm R."/>
            <person name="Pangilinan J."/>
            <person name="Park H.-J.H."/>
            <person name="Ramirez L."/>
            <person name="Alfaro M."/>
            <person name="Sun H."/>
            <person name="Tritt A."/>
            <person name="Yoshinaga Y."/>
            <person name="Zwiers L.-H.L."/>
            <person name="Turgeon B.G."/>
            <person name="Goodwin S.B."/>
            <person name="Spatafora J.W."/>
            <person name="Crous P.W."/>
            <person name="Grigoriev I.V."/>
        </authorList>
    </citation>
    <scope>NUCLEOTIDE SEQUENCE [LARGE SCALE GENOMIC DNA]</scope>
    <source>
        <strain evidence="8 9">CBS 611.86</strain>
    </source>
</reference>
<feature type="domain" description="Rhodopsin" evidence="7">
    <location>
        <begin position="48"/>
        <end position="283"/>
    </location>
</feature>
<comment type="similarity">
    <text evidence="5">Belongs to the SAT4 family.</text>
</comment>
<evidence type="ECO:0000256" key="5">
    <source>
        <dbReference type="ARBA" id="ARBA00038359"/>
    </source>
</evidence>
<keyword evidence="4 6" id="KW-0472">Membrane</keyword>
<keyword evidence="3 6" id="KW-1133">Transmembrane helix</keyword>
<evidence type="ECO:0000256" key="4">
    <source>
        <dbReference type="ARBA" id="ARBA00023136"/>
    </source>
</evidence>
<proteinExistence type="inferred from homology"/>
<organism evidence="8 9">
    <name type="scientific">Massariosphaeria phaeospora</name>
    <dbReference type="NCBI Taxonomy" id="100035"/>
    <lineage>
        <taxon>Eukaryota</taxon>
        <taxon>Fungi</taxon>
        <taxon>Dikarya</taxon>
        <taxon>Ascomycota</taxon>
        <taxon>Pezizomycotina</taxon>
        <taxon>Dothideomycetes</taxon>
        <taxon>Pleosporomycetidae</taxon>
        <taxon>Pleosporales</taxon>
        <taxon>Pleosporales incertae sedis</taxon>
        <taxon>Massariosphaeria</taxon>
    </lineage>
</organism>
<comment type="caution">
    <text evidence="8">The sequence shown here is derived from an EMBL/GenBank/DDBJ whole genome shotgun (WGS) entry which is preliminary data.</text>
</comment>
<name>A0A7C8I0I7_9PLEO</name>
<dbReference type="GO" id="GO:0016020">
    <property type="term" value="C:membrane"/>
    <property type="evidence" value="ECO:0007669"/>
    <property type="project" value="UniProtKB-SubCell"/>
</dbReference>
<feature type="transmembrane region" description="Helical" evidence="6">
    <location>
        <begin position="66"/>
        <end position="89"/>
    </location>
</feature>
<dbReference type="Proteomes" id="UP000481861">
    <property type="component" value="Unassembled WGS sequence"/>
</dbReference>
<evidence type="ECO:0000313" key="9">
    <source>
        <dbReference type="Proteomes" id="UP000481861"/>
    </source>
</evidence>
<accession>A0A7C8I0I7</accession>
<feature type="transmembrane region" description="Helical" evidence="6">
    <location>
        <begin position="186"/>
        <end position="210"/>
    </location>
</feature>
<evidence type="ECO:0000256" key="1">
    <source>
        <dbReference type="ARBA" id="ARBA00004141"/>
    </source>
</evidence>
<feature type="transmembrane region" description="Helical" evidence="6">
    <location>
        <begin position="27"/>
        <end position="46"/>
    </location>
</feature>
<dbReference type="AlphaFoldDB" id="A0A7C8I0I7"/>
<dbReference type="InterPro" id="IPR049326">
    <property type="entry name" value="Rhodopsin_dom_fungi"/>
</dbReference>
<dbReference type="InterPro" id="IPR052337">
    <property type="entry name" value="SAT4-like"/>
</dbReference>
<evidence type="ECO:0000256" key="6">
    <source>
        <dbReference type="SAM" id="Phobius"/>
    </source>
</evidence>
<keyword evidence="9" id="KW-1185">Reference proteome</keyword>
<dbReference type="PANTHER" id="PTHR33048:SF158">
    <property type="entry name" value="MEMBRANE PROTEIN PTH11-LIKE, PUTATIVE-RELATED"/>
    <property type="match status" value="1"/>
</dbReference>
<evidence type="ECO:0000256" key="2">
    <source>
        <dbReference type="ARBA" id="ARBA00022692"/>
    </source>
</evidence>
<evidence type="ECO:0000313" key="8">
    <source>
        <dbReference type="EMBL" id="KAF2865806.1"/>
    </source>
</evidence>
<dbReference type="EMBL" id="JAADJZ010000031">
    <property type="protein sequence ID" value="KAF2865806.1"/>
    <property type="molecule type" value="Genomic_DNA"/>
</dbReference>
<comment type="subcellular location">
    <subcellularLocation>
        <location evidence="1">Membrane</location>
        <topology evidence="1">Multi-pass membrane protein</topology>
    </subcellularLocation>
</comment>
<dbReference type="OrthoDB" id="444631at2759"/>
<evidence type="ECO:0000259" key="7">
    <source>
        <dbReference type="Pfam" id="PF20684"/>
    </source>
</evidence>
<evidence type="ECO:0000256" key="3">
    <source>
        <dbReference type="ARBA" id="ARBA00022989"/>
    </source>
</evidence>